<feature type="region of interest" description="Disordered" evidence="1">
    <location>
        <begin position="498"/>
        <end position="525"/>
    </location>
</feature>
<evidence type="ECO:0000256" key="1">
    <source>
        <dbReference type="SAM" id="MobiDB-lite"/>
    </source>
</evidence>
<evidence type="ECO:0000313" key="3">
    <source>
        <dbReference type="Proteomes" id="UP000750711"/>
    </source>
</evidence>
<dbReference type="InterPro" id="IPR050896">
    <property type="entry name" value="Mito_lipid_metab_GTPase"/>
</dbReference>
<sequence length="525" mass="58057">MGRMPLCDRCHNLVHHHSGSPIQHPSIQSIRDTILESPYKFNHIYHVLDAADFPLSVIPSIHRLLSAAPQRSKNRRSRTGKFHKDKSISLSFIITRSDLLAPKKEQVDSLMPYLVRVLRDSLDSAGDDVRLGNVKCVSSKRGWWTKDIKEAIWNRSGGSWMVGKANVGKSNLFEAVFPKGRTEGARYTTTAERAELEEGSESGNMETRESLVEGSRQHVFDCMDRMNSGQHAKLNEGSLLPPAQPESTFPVMPVISPLPGTTASPIRHSYRNGRGELIDLPGLSRGNLSSFVRDECQAQLVMRRRIKPEQRVLKSGQSLLLGGLIRITPTNPELTFLAYAFVPFGEHVTSTEKAIGIQTQLRESGVDSIAKSGTGEKIASAGKFRLKWDVTRRRAGPITSPAAVGLKPEKLPYRILSTDILIEGCGWVEIVAQVRKMQNGQGVALGPGDDRVGSGPWSEVPDFEMRDTYPEVEVFSPEGRGIGARIPMNGWAIGVGRKKASIKRGRPRRSMKGAKKMEKMRSRAG</sequence>
<dbReference type="PANTHER" id="PTHR46434">
    <property type="entry name" value="GENETIC INTERACTOR OF PROHIBITINS 3, MITOCHONDRIAL"/>
    <property type="match status" value="1"/>
</dbReference>
<name>A0A9P8LIK3_9PEZI</name>
<comment type="caution">
    <text evidence="2">The sequence shown here is derived from an EMBL/GenBank/DDBJ whole genome shotgun (WGS) entry which is preliminary data.</text>
</comment>
<dbReference type="GO" id="GO:0005739">
    <property type="term" value="C:mitochondrion"/>
    <property type="evidence" value="ECO:0007669"/>
    <property type="project" value="TreeGrafter"/>
</dbReference>
<dbReference type="EMBL" id="JAGHQM010000050">
    <property type="protein sequence ID" value="KAH0565914.1"/>
    <property type="molecule type" value="Genomic_DNA"/>
</dbReference>
<feature type="compositionally biased region" description="Basic residues" evidence="1">
    <location>
        <begin position="498"/>
        <end position="514"/>
    </location>
</feature>
<feature type="compositionally biased region" description="Basic and acidic residues" evidence="1">
    <location>
        <begin position="515"/>
        <end position="525"/>
    </location>
</feature>
<reference evidence="2" key="1">
    <citation type="submission" date="2021-03" db="EMBL/GenBank/DDBJ databases">
        <title>Comparative genomics and phylogenomic investigation of the class Geoglossomycetes provide insights into ecological specialization and systematics.</title>
        <authorList>
            <person name="Melie T."/>
            <person name="Pirro S."/>
            <person name="Miller A.N."/>
            <person name="Quandt A."/>
        </authorList>
    </citation>
    <scope>NUCLEOTIDE SEQUENCE</scope>
    <source>
        <strain evidence="2">CAQ_001_2017</strain>
    </source>
</reference>
<dbReference type="Gene3D" id="3.40.50.300">
    <property type="entry name" value="P-loop containing nucleotide triphosphate hydrolases"/>
    <property type="match status" value="1"/>
</dbReference>
<gene>
    <name evidence="2" type="ORF">GP486_000694</name>
</gene>
<evidence type="ECO:0000313" key="2">
    <source>
        <dbReference type="EMBL" id="KAH0565914.1"/>
    </source>
</evidence>
<organism evidence="2 3">
    <name type="scientific">Trichoglossum hirsutum</name>
    <dbReference type="NCBI Taxonomy" id="265104"/>
    <lineage>
        <taxon>Eukaryota</taxon>
        <taxon>Fungi</taxon>
        <taxon>Dikarya</taxon>
        <taxon>Ascomycota</taxon>
        <taxon>Pezizomycotina</taxon>
        <taxon>Geoglossomycetes</taxon>
        <taxon>Geoglossales</taxon>
        <taxon>Geoglossaceae</taxon>
        <taxon>Trichoglossum</taxon>
    </lineage>
</organism>
<evidence type="ECO:0008006" key="4">
    <source>
        <dbReference type="Google" id="ProtNLM"/>
    </source>
</evidence>
<dbReference type="SUPFAM" id="SSF52540">
    <property type="entry name" value="P-loop containing nucleoside triphosphate hydrolases"/>
    <property type="match status" value="1"/>
</dbReference>
<dbReference type="Proteomes" id="UP000750711">
    <property type="component" value="Unassembled WGS sequence"/>
</dbReference>
<protein>
    <recommendedName>
        <fullName evidence="4">G domain-containing protein</fullName>
    </recommendedName>
</protein>
<dbReference type="InterPro" id="IPR027417">
    <property type="entry name" value="P-loop_NTPase"/>
</dbReference>
<proteinExistence type="predicted"/>
<dbReference type="PANTHER" id="PTHR46434:SF1">
    <property type="entry name" value="GENETIC INTERACTOR OF PROHIBITINS 3, MITOCHONDRIAL"/>
    <property type="match status" value="1"/>
</dbReference>
<dbReference type="AlphaFoldDB" id="A0A9P8LIK3"/>
<accession>A0A9P8LIK3</accession>
<keyword evidence="3" id="KW-1185">Reference proteome</keyword>